<dbReference type="SUPFAM" id="SSF69279">
    <property type="entry name" value="Phage tail proteins"/>
    <property type="match status" value="1"/>
</dbReference>
<gene>
    <name evidence="1" type="ORF">HA50_07230</name>
</gene>
<dbReference type="OrthoDB" id="6455957at2"/>
<dbReference type="AlphaFoldDB" id="A0A1X1ETN8"/>
<dbReference type="Gene3D" id="2.40.10.210">
    <property type="entry name" value="Phage tail proteins (gpFII-like)"/>
    <property type="match status" value="1"/>
</dbReference>
<reference evidence="1 2" key="1">
    <citation type="journal article" date="2017" name="Antonie Van Leeuwenhoek">
        <title>Phylogenomic resolution of the bacterial genus Pantoea and its relationship with Erwinia and Tatumella.</title>
        <authorList>
            <person name="Palmer M."/>
            <person name="Steenkamp E.T."/>
            <person name="Coetzee M.P."/>
            <person name="Chan W.Y."/>
            <person name="van Zyl E."/>
            <person name="De Maayer P."/>
            <person name="Coutinho T.A."/>
            <person name="Blom J."/>
            <person name="Smits T.H."/>
            <person name="Duffy B."/>
            <person name="Venter S.N."/>
        </authorList>
    </citation>
    <scope>NUCLEOTIDE SEQUENCE [LARGE SCALE GENOMIC DNA]</scope>
    <source>
        <strain evidence="1 2">LMG 2657</strain>
    </source>
</reference>
<evidence type="ECO:0008006" key="3">
    <source>
        <dbReference type="Google" id="ProtNLM"/>
    </source>
</evidence>
<dbReference type="Pfam" id="PF13856">
    <property type="entry name" value="Gifsy-2"/>
    <property type="match status" value="1"/>
</dbReference>
<keyword evidence="2" id="KW-1185">Reference proteome</keyword>
<dbReference type="EMBL" id="MLJI01000001">
    <property type="protein sequence ID" value="ORM93145.1"/>
    <property type="molecule type" value="Genomic_DNA"/>
</dbReference>
<proteinExistence type="predicted"/>
<dbReference type="STRING" id="55209.HA50_07230"/>
<evidence type="ECO:0000313" key="1">
    <source>
        <dbReference type="EMBL" id="ORM93145.1"/>
    </source>
</evidence>
<comment type="caution">
    <text evidence="1">The sequence shown here is derived from an EMBL/GenBank/DDBJ whole genome shotgun (WGS) entry which is preliminary data.</text>
</comment>
<protein>
    <recommendedName>
        <fullName evidence="3">DNA breaking-rejoining protein</fullName>
    </recommendedName>
</protein>
<dbReference type="Proteomes" id="UP000193749">
    <property type="component" value="Unassembled WGS sequence"/>
</dbReference>
<sequence length="102" mass="11375">MQAQHRLRRQVAANLFDRMAARMDDVTARRFGRVAAISGQEVTVVESHFLAEMGALSGDGLSLVVFDAVYRARTGDSVIYQGNEYSVTRHAVFNGKSQIWLE</sequence>
<organism evidence="1 2">
    <name type="scientific">Pantoea cypripedii</name>
    <name type="common">Pectobacterium cypripedii</name>
    <name type="synonym">Erwinia cypripedii</name>
    <dbReference type="NCBI Taxonomy" id="55209"/>
    <lineage>
        <taxon>Bacteria</taxon>
        <taxon>Pseudomonadati</taxon>
        <taxon>Pseudomonadota</taxon>
        <taxon>Gammaproteobacteria</taxon>
        <taxon>Enterobacterales</taxon>
        <taxon>Erwiniaceae</taxon>
        <taxon>Pantoea</taxon>
    </lineage>
</organism>
<name>A0A1X1ETN8_PANCY</name>
<dbReference type="InterPro" id="IPR025601">
    <property type="entry name" value="ATP-bd_sugar_transptr-like"/>
</dbReference>
<accession>A0A1X1ETN8</accession>
<evidence type="ECO:0000313" key="2">
    <source>
        <dbReference type="Proteomes" id="UP000193749"/>
    </source>
</evidence>